<evidence type="ECO:0000313" key="1">
    <source>
        <dbReference type="EMBL" id="KIK77524.1"/>
    </source>
</evidence>
<accession>A0A0D0DAJ2</accession>
<dbReference type="HOGENOM" id="CLU_2886452_0_0_1"/>
<sequence>MGSLYPMETNFHWGMSDEWRHMQARRCHDLTPTGGWMLSVRHSQATVRCLLTMWPMSDGNPWG</sequence>
<reference evidence="2" key="2">
    <citation type="submission" date="2015-01" db="EMBL/GenBank/DDBJ databases">
        <title>Evolutionary Origins and Diversification of the Mycorrhizal Mutualists.</title>
        <authorList>
            <consortium name="DOE Joint Genome Institute"/>
            <consortium name="Mycorrhizal Genomics Consortium"/>
            <person name="Kohler A."/>
            <person name="Kuo A."/>
            <person name="Nagy L.G."/>
            <person name="Floudas D."/>
            <person name="Copeland A."/>
            <person name="Barry K.W."/>
            <person name="Cichocki N."/>
            <person name="Veneault-Fourrey C."/>
            <person name="LaButti K."/>
            <person name="Lindquist E.A."/>
            <person name="Lipzen A."/>
            <person name="Lundell T."/>
            <person name="Morin E."/>
            <person name="Murat C."/>
            <person name="Riley R."/>
            <person name="Ohm R."/>
            <person name="Sun H."/>
            <person name="Tunlid A."/>
            <person name="Henrissat B."/>
            <person name="Grigoriev I.V."/>
            <person name="Hibbett D.S."/>
            <person name="Martin F."/>
        </authorList>
    </citation>
    <scope>NUCLEOTIDE SEQUENCE [LARGE SCALE GENOMIC DNA]</scope>
    <source>
        <strain evidence="2">Ve08.2h10</strain>
    </source>
</reference>
<dbReference type="InParanoid" id="A0A0D0DAJ2"/>
<proteinExistence type="predicted"/>
<evidence type="ECO:0000313" key="2">
    <source>
        <dbReference type="Proteomes" id="UP000054538"/>
    </source>
</evidence>
<organism evidence="1 2">
    <name type="scientific">Paxillus rubicundulus Ve08.2h10</name>
    <dbReference type="NCBI Taxonomy" id="930991"/>
    <lineage>
        <taxon>Eukaryota</taxon>
        <taxon>Fungi</taxon>
        <taxon>Dikarya</taxon>
        <taxon>Basidiomycota</taxon>
        <taxon>Agaricomycotina</taxon>
        <taxon>Agaricomycetes</taxon>
        <taxon>Agaricomycetidae</taxon>
        <taxon>Boletales</taxon>
        <taxon>Paxilineae</taxon>
        <taxon>Paxillaceae</taxon>
        <taxon>Paxillus</taxon>
    </lineage>
</organism>
<keyword evidence="2" id="KW-1185">Reference proteome</keyword>
<dbReference type="Proteomes" id="UP000054538">
    <property type="component" value="Unassembled WGS sequence"/>
</dbReference>
<protein>
    <submittedName>
        <fullName evidence="1">Unplaced genomic scaffold scaffold_2124, whole genome shotgun sequence</fullName>
    </submittedName>
</protein>
<dbReference type="EMBL" id="KN826946">
    <property type="protein sequence ID" value="KIK77524.1"/>
    <property type="molecule type" value="Genomic_DNA"/>
</dbReference>
<dbReference type="AlphaFoldDB" id="A0A0D0DAJ2"/>
<reference evidence="1 2" key="1">
    <citation type="submission" date="2014-04" db="EMBL/GenBank/DDBJ databases">
        <authorList>
            <consortium name="DOE Joint Genome Institute"/>
            <person name="Kuo A."/>
            <person name="Kohler A."/>
            <person name="Jargeat P."/>
            <person name="Nagy L.G."/>
            <person name="Floudas D."/>
            <person name="Copeland A."/>
            <person name="Barry K.W."/>
            <person name="Cichocki N."/>
            <person name="Veneault-Fourrey C."/>
            <person name="LaButti K."/>
            <person name="Lindquist E.A."/>
            <person name="Lipzen A."/>
            <person name="Lundell T."/>
            <person name="Morin E."/>
            <person name="Murat C."/>
            <person name="Sun H."/>
            <person name="Tunlid A."/>
            <person name="Henrissat B."/>
            <person name="Grigoriev I.V."/>
            <person name="Hibbett D.S."/>
            <person name="Martin F."/>
            <person name="Nordberg H.P."/>
            <person name="Cantor M.N."/>
            <person name="Hua S.X."/>
        </authorList>
    </citation>
    <scope>NUCLEOTIDE SEQUENCE [LARGE SCALE GENOMIC DNA]</scope>
    <source>
        <strain evidence="1 2">Ve08.2h10</strain>
    </source>
</reference>
<gene>
    <name evidence="1" type="ORF">PAXRUDRAFT_374734</name>
</gene>
<name>A0A0D0DAJ2_9AGAM</name>